<dbReference type="AlphaFoldDB" id="F2KPL8"/>
<evidence type="ECO:0000256" key="1">
    <source>
        <dbReference type="ARBA" id="ARBA00001966"/>
    </source>
</evidence>
<keyword evidence="9" id="KW-0411">Iron-sulfur</keyword>
<dbReference type="Proteomes" id="UP000008136">
    <property type="component" value="Chromosome"/>
</dbReference>
<evidence type="ECO:0000256" key="6">
    <source>
        <dbReference type="ARBA" id="ARBA00022737"/>
    </source>
</evidence>
<feature type="domain" description="4Fe-4S ferredoxin-type" evidence="10">
    <location>
        <begin position="54"/>
        <end position="83"/>
    </location>
</feature>
<reference evidence="11 12" key="1">
    <citation type="submission" date="2011-03" db="EMBL/GenBank/DDBJ databases">
        <title>The complete genome of Archaeoglobus veneficus SNP6.</title>
        <authorList>
            <consortium name="US DOE Joint Genome Institute (JGI-PGF)"/>
            <person name="Lucas S."/>
            <person name="Copeland A."/>
            <person name="Lapidus A."/>
            <person name="Bruce D."/>
            <person name="Goodwin L."/>
            <person name="Pitluck S."/>
            <person name="Kyrpides N."/>
            <person name="Mavromatis K."/>
            <person name="Pagani I."/>
            <person name="Ivanova N."/>
            <person name="Mikhailova N."/>
            <person name="Lu M."/>
            <person name="Detter J.C."/>
            <person name="Tapia R."/>
            <person name="Han C."/>
            <person name="Land M."/>
            <person name="Hauser L."/>
            <person name="Markowitz V."/>
            <person name="Cheng J.-F."/>
            <person name="Hugenholtz P."/>
            <person name="Woyke T."/>
            <person name="Wu D."/>
            <person name="Spring S."/>
            <person name="Brambilla E."/>
            <person name="Klenk H.-P."/>
            <person name="Eisen J.A."/>
        </authorList>
    </citation>
    <scope>NUCLEOTIDE SEQUENCE [LARGE SCALE GENOMIC DNA]</scope>
    <source>
        <strain>SNP6</strain>
    </source>
</reference>
<evidence type="ECO:0000256" key="3">
    <source>
        <dbReference type="ARBA" id="ARBA00022448"/>
    </source>
</evidence>
<accession>F2KPL8</accession>
<dbReference type="PROSITE" id="PS00198">
    <property type="entry name" value="4FE4S_FER_1"/>
    <property type="match status" value="1"/>
</dbReference>
<dbReference type="HOGENOM" id="CLU_139698_1_1_2"/>
<dbReference type="NCBIfam" id="TIGR02179">
    <property type="entry name" value="PorD_KorD"/>
    <property type="match status" value="1"/>
</dbReference>
<keyword evidence="3" id="KW-0813">Transport</keyword>
<proteinExistence type="predicted"/>
<dbReference type="Pfam" id="PF14697">
    <property type="entry name" value="Fer4_21"/>
    <property type="match status" value="1"/>
</dbReference>
<dbReference type="eggNOG" id="arCOG01605">
    <property type="taxonomic scope" value="Archaea"/>
</dbReference>
<evidence type="ECO:0000256" key="4">
    <source>
        <dbReference type="ARBA" id="ARBA00022485"/>
    </source>
</evidence>
<name>F2KPL8_ARCVS</name>
<evidence type="ECO:0000256" key="5">
    <source>
        <dbReference type="ARBA" id="ARBA00022723"/>
    </source>
</evidence>
<dbReference type="STRING" id="693661.Arcve_1544"/>
<keyword evidence="12" id="KW-1185">Reference proteome</keyword>
<dbReference type="RefSeq" id="WP_013684206.1">
    <property type="nucleotide sequence ID" value="NC_015320.1"/>
</dbReference>
<dbReference type="SUPFAM" id="SSF54862">
    <property type="entry name" value="4Fe-4S ferredoxins"/>
    <property type="match status" value="1"/>
</dbReference>
<keyword evidence="11" id="KW-0670">Pyruvate</keyword>
<feature type="domain" description="4Fe-4S ferredoxin-type" evidence="10">
    <location>
        <begin position="25"/>
        <end position="53"/>
    </location>
</feature>
<evidence type="ECO:0000256" key="7">
    <source>
        <dbReference type="ARBA" id="ARBA00022982"/>
    </source>
</evidence>
<keyword evidence="6" id="KW-0677">Repeat</keyword>
<organism evidence="11 12">
    <name type="scientific">Archaeoglobus veneficus (strain DSM 11195 / SNP6)</name>
    <dbReference type="NCBI Taxonomy" id="693661"/>
    <lineage>
        <taxon>Archaea</taxon>
        <taxon>Methanobacteriati</taxon>
        <taxon>Methanobacteriota</taxon>
        <taxon>Archaeoglobi</taxon>
        <taxon>Archaeoglobales</taxon>
        <taxon>Archaeoglobaceae</taxon>
        <taxon>Archaeoglobus</taxon>
    </lineage>
</organism>
<dbReference type="OrthoDB" id="23478at2157"/>
<dbReference type="GeneID" id="10394668"/>
<protein>
    <submittedName>
        <fullName evidence="11">Pyruvate ferredoxin/flavodoxin oxidoreductase, delta subunit</fullName>
    </submittedName>
</protein>
<keyword evidence="5" id="KW-0479">Metal-binding</keyword>
<dbReference type="Gene3D" id="3.30.70.20">
    <property type="match status" value="1"/>
</dbReference>
<evidence type="ECO:0000313" key="11">
    <source>
        <dbReference type="EMBL" id="AEA47546.1"/>
    </source>
</evidence>
<evidence type="ECO:0000256" key="8">
    <source>
        <dbReference type="ARBA" id="ARBA00023004"/>
    </source>
</evidence>
<evidence type="ECO:0000313" key="12">
    <source>
        <dbReference type="Proteomes" id="UP000008136"/>
    </source>
</evidence>
<dbReference type="GO" id="GO:0051539">
    <property type="term" value="F:4 iron, 4 sulfur cluster binding"/>
    <property type="evidence" value="ECO:0007669"/>
    <property type="project" value="UniProtKB-KW"/>
</dbReference>
<evidence type="ECO:0000259" key="10">
    <source>
        <dbReference type="PROSITE" id="PS51379"/>
    </source>
</evidence>
<dbReference type="KEGG" id="ave:Arcve_1544"/>
<evidence type="ECO:0000256" key="9">
    <source>
        <dbReference type="ARBA" id="ARBA00023014"/>
    </source>
</evidence>
<keyword evidence="7" id="KW-0249">Electron transport</keyword>
<sequence>MLKIDCLLAKPSKGSAGKTGLWRTFKPIYNPEKCNHCLLCWLYCPENAIEVNDEEVKIDYEYCKGCGICAKICPKKALEMEEEE</sequence>
<dbReference type="PANTHER" id="PTHR43724">
    <property type="entry name" value="PYRUVATE SYNTHASE SUBUNIT PORD"/>
    <property type="match status" value="1"/>
</dbReference>
<comment type="cofactor">
    <cofactor evidence="1">
        <name>[4Fe-4S] cluster</name>
        <dbReference type="ChEBI" id="CHEBI:49883"/>
    </cofactor>
</comment>
<dbReference type="GO" id="GO:0016625">
    <property type="term" value="F:oxidoreductase activity, acting on the aldehyde or oxo group of donors, iron-sulfur protein as acceptor"/>
    <property type="evidence" value="ECO:0007669"/>
    <property type="project" value="InterPro"/>
</dbReference>
<comment type="subunit">
    <text evidence="2">Heterotetramer of one alpha, one beta, one delta and one gamma chain.</text>
</comment>
<dbReference type="GO" id="GO:0046872">
    <property type="term" value="F:metal ion binding"/>
    <property type="evidence" value="ECO:0007669"/>
    <property type="project" value="UniProtKB-KW"/>
</dbReference>
<evidence type="ECO:0000256" key="2">
    <source>
        <dbReference type="ARBA" id="ARBA00011595"/>
    </source>
</evidence>
<dbReference type="InterPro" id="IPR011898">
    <property type="entry name" value="PorD_KorD"/>
</dbReference>
<dbReference type="PROSITE" id="PS51379">
    <property type="entry name" value="4FE4S_FER_2"/>
    <property type="match status" value="2"/>
</dbReference>
<gene>
    <name evidence="11" type="ordered locus">Arcve_1544</name>
</gene>
<keyword evidence="8" id="KW-0408">Iron</keyword>
<dbReference type="PANTHER" id="PTHR43724:SF1">
    <property type="entry name" value="PYRUVATE SYNTHASE SUBUNIT PORD"/>
    <property type="match status" value="1"/>
</dbReference>
<dbReference type="EMBL" id="CP002588">
    <property type="protein sequence ID" value="AEA47546.1"/>
    <property type="molecule type" value="Genomic_DNA"/>
</dbReference>
<keyword evidence="4" id="KW-0004">4Fe-4S</keyword>
<dbReference type="InterPro" id="IPR017896">
    <property type="entry name" value="4Fe4S_Fe-S-bd"/>
</dbReference>
<dbReference type="InterPro" id="IPR017900">
    <property type="entry name" value="4Fe4S_Fe_S_CS"/>
</dbReference>